<dbReference type="GO" id="GO:0005737">
    <property type="term" value="C:cytoplasm"/>
    <property type="evidence" value="ECO:0007669"/>
    <property type="project" value="TreeGrafter"/>
</dbReference>
<dbReference type="SUPFAM" id="SSF55729">
    <property type="entry name" value="Acyl-CoA N-acyltransferases (Nat)"/>
    <property type="match status" value="1"/>
</dbReference>
<dbReference type="InterPro" id="IPR051908">
    <property type="entry name" value="Ribosomal_N-acetyltransferase"/>
</dbReference>
<evidence type="ECO:0000313" key="6">
    <source>
        <dbReference type="EMBL" id="CAB5044374.1"/>
    </source>
</evidence>
<protein>
    <submittedName>
        <fullName evidence="4">Unannotated protein</fullName>
    </submittedName>
</protein>
<dbReference type="AlphaFoldDB" id="A0A6J6LVJ6"/>
<evidence type="ECO:0000313" key="3">
    <source>
        <dbReference type="EMBL" id="CAB4367419.1"/>
    </source>
</evidence>
<dbReference type="EMBL" id="CAETWZ010000010">
    <property type="protein sequence ID" value="CAB4367419.1"/>
    <property type="molecule type" value="Genomic_DNA"/>
</dbReference>
<gene>
    <name evidence="4" type="ORF">UFOPK2334_00193</name>
    <name evidence="5" type="ORF">UFOPK2870_00433</name>
    <name evidence="3" type="ORF">UFOPK4179_00202</name>
    <name evidence="6" type="ORF">UFOPK4293_00110</name>
</gene>
<dbReference type="PANTHER" id="PTHR43441">
    <property type="entry name" value="RIBOSOMAL-PROTEIN-SERINE ACETYLTRANSFERASE"/>
    <property type="match status" value="1"/>
</dbReference>
<name>A0A6J6LVJ6_9ZZZZ</name>
<accession>A0A6J6LVJ6</accession>
<dbReference type="GO" id="GO:0008999">
    <property type="term" value="F:protein-N-terminal-alanine acetyltransferase activity"/>
    <property type="evidence" value="ECO:0007669"/>
    <property type="project" value="TreeGrafter"/>
</dbReference>
<evidence type="ECO:0000259" key="2">
    <source>
        <dbReference type="PROSITE" id="PS51186"/>
    </source>
</evidence>
<evidence type="ECO:0000313" key="5">
    <source>
        <dbReference type="EMBL" id="CAB4757518.1"/>
    </source>
</evidence>
<evidence type="ECO:0000313" key="4">
    <source>
        <dbReference type="EMBL" id="CAB4665038.1"/>
    </source>
</evidence>
<feature type="region of interest" description="Disordered" evidence="1">
    <location>
        <begin position="160"/>
        <end position="184"/>
    </location>
</feature>
<dbReference type="Gene3D" id="3.40.630.30">
    <property type="match status" value="1"/>
</dbReference>
<dbReference type="Pfam" id="PF13302">
    <property type="entry name" value="Acetyltransf_3"/>
    <property type="match status" value="1"/>
</dbReference>
<dbReference type="InterPro" id="IPR016181">
    <property type="entry name" value="Acyl_CoA_acyltransferase"/>
</dbReference>
<evidence type="ECO:0000256" key="1">
    <source>
        <dbReference type="SAM" id="MobiDB-lite"/>
    </source>
</evidence>
<proteinExistence type="predicted"/>
<reference evidence="4" key="1">
    <citation type="submission" date="2020-05" db="EMBL/GenBank/DDBJ databases">
        <authorList>
            <person name="Chiriac C."/>
            <person name="Salcher M."/>
            <person name="Ghai R."/>
            <person name="Kavagutti S V."/>
        </authorList>
    </citation>
    <scope>NUCLEOTIDE SEQUENCE</scope>
</reference>
<sequence length="184" mass="20745">MRQVSVGPESLQVGDYVVRKYEPSDAPALVEAVTASCEHLRPWMPWIKFEPQTVTQREVLIKTWSKAWENCTEFVMGIFLGSRVVGGTGLHLRGDINTVEIGYWVHVDFVGKGIATEVSRILTETAFSIWPEIDIVEIHHDEANVASGKVPDRLGFEHVSTGQREPEAPAESGVMYRWEKKRPK</sequence>
<dbReference type="EMBL" id="CAEZXA010000008">
    <property type="protein sequence ID" value="CAB4665038.1"/>
    <property type="molecule type" value="Genomic_DNA"/>
</dbReference>
<organism evidence="4">
    <name type="scientific">freshwater metagenome</name>
    <dbReference type="NCBI Taxonomy" id="449393"/>
    <lineage>
        <taxon>unclassified sequences</taxon>
        <taxon>metagenomes</taxon>
        <taxon>ecological metagenomes</taxon>
    </lineage>
</organism>
<feature type="domain" description="N-acetyltransferase" evidence="2">
    <location>
        <begin position="16"/>
        <end position="183"/>
    </location>
</feature>
<dbReference type="PANTHER" id="PTHR43441:SF3">
    <property type="entry name" value="ACETYLTRANSFERASE"/>
    <property type="match status" value="1"/>
</dbReference>
<dbReference type="InterPro" id="IPR000182">
    <property type="entry name" value="GNAT_dom"/>
</dbReference>
<dbReference type="EMBL" id="CAFBQH010000003">
    <property type="protein sequence ID" value="CAB5044374.1"/>
    <property type="molecule type" value="Genomic_DNA"/>
</dbReference>
<dbReference type="GO" id="GO:1990189">
    <property type="term" value="F:protein N-terminal-serine acetyltransferase activity"/>
    <property type="evidence" value="ECO:0007669"/>
    <property type="project" value="TreeGrafter"/>
</dbReference>
<dbReference type="EMBL" id="CAEZZL010000020">
    <property type="protein sequence ID" value="CAB4757518.1"/>
    <property type="molecule type" value="Genomic_DNA"/>
</dbReference>
<dbReference type="PROSITE" id="PS51186">
    <property type="entry name" value="GNAT"/>
    <property type="match status" value="1"/>
</dbReference>